<dbReference type="EMBL" id="CP007790">
    <property type="protein sequence ID" value="AJK68943.1"/>
    <property type="molecule type" value="Genomic_DNA"/>
</dbReference>
<feature type="compositionally biased region" description="Basic and acidic residues" evidence="1">
    <location>
        <begin position="119"/>
        <end position="161"/>
    </location>
</feature>
<sequence>MNKQQMTDIVDRVEGALTELSGLMADPAAVVVDEVREGFERLEKIWGAKGFIDAAFAYAADRAGAGKYVGAVHTSEYLTRALGVSKSEARARLRRGDALFAPPGNEPRPEPDPEPGETEEQRRAREEAAERIRREEAERRRREEAAQRKARDAARKAESAEKQAMIIRELEHLNTYSDPTYQELLASALDEAGRRPLEDLRTWLRGRIRQANRKGRTPEGKKDPFAALRKRKIVIGAQDADGGAHVSMYLDGAGLAILKAALAPGRLPGANASVPAEEDHRPSAARLVDQLMVILRRYLDGDSALARTGVGSVVVSMTAAELGDLRADDRFPTNTGHLLTPADILRLGAARHDIGVLHDEQGAALDLGRTSRSASLTQRLALFAQELCCTRPECTTGLCDSEIHHMVSWLAKGNTDIENLTILCRTHHPANRDQRDGAGGLGHMDKDPDTGRAGWTPPDGGPVELNETEFQQHSAGAKIRRRRPPPGDAA</sequence>
<accession>A0A0B6TLY6</accession>
<dbReference type="Proteomes" id="UP000031928">
    <property type="component" value="Chromosome"/>
</dbReference>
<dbReference type="InterPro" id="IPR003870">
    <property type="entry name" value="DUF222"/>
</dbReference>
<feature type="domain" description="DUF222" evidence="2">
    <location>
        <begin position="137"/>
        <end position="384"/>
    </location>
</feature>
<feature type="region of interest" description="Disordered" evidence="1">
    <location>
        <begin position="430"/>
        <end position="490"/>
    </location>
</feature>
<feature type="region of interest" description="Disordered" evidence="1">
    <location>
        <begin position="95"/>
        <end position="161"/>
    </location>
</feature>
<evidence type="ECO:0000313" key="4">
    <source>
        <dbReference type="Proteomes" id="UP000031928"/>
    </source>
</evidence>
<evidence type="ECO:0000313" key="3">
    <source>
        <dbReference type="EMBL" id="AJK68943.1"/>
    </source>
</evidence>
<organism evidence="3 4">
    <name type="scientific">Corynebacterium marinum DSM 44953</name>
    <dbReference type="NCBI Taxonomy" id="1224162"/>
    <lineage>
        <taxon>Bacteria</taxon>
        <taxon>Bacillati</taxon>
        <taxon>Actinomycetota</taxon>
        <taxon>Actinomycetes</taxon>
        <taxon>Mycobacteriales</taxon>
        <taxon>Corynebacteriaceae</taxon>
        <taxon>Corynebacterium</taxon>
    </lineage>
</organism>
<dbReference type="STRING" id="1224162.B840_06690"/>
<dbReference type="CDD" id="cd00085">
    <property type="entry name" value="HNHc"/>
    <property type="match status" value="1"/>
</dbReference>
<name>A0A0B6TLY6_9CORY</name>
<dbReference type="AlphaFoldDB" id="A0A0B6TLY6"/>
<evidence type="ECO:0000259" key="2">
    <source>
        <dbReference type="Pfam" id="PF02720"/>
    </source>
</evidence>
<dbReference type="InterPro" id="IPR003615">
    <property type="entry name" value="HNH_nuc"/>
</dbReference>
<gene>
    <name evidence="3" type="ORF">B840_06690</name>
</gene>
<proteinExistence type="predicted"/>
<dbReference type="RefSeq" id="WP_084602835.1">
    <property type="nucleotide sequence ID" value="NZ_CP007790.1"/>
</dbReference>
<evidence type="ECO:0000256" key="1">
    <source>
        <dbReference type="SAM" id="MobiDB-lite"/>
    </source>
</evidence>
<dbReference type="Pfam" id="PF02720">
    <property type="entry name" value="DUF222"/>
    <property type="match status" value="1"/>
</dbReference>
<dbReference type="KEGG" id="cmq:B840_06690"/>
<reference evidence="3 4" key="1">
    <citation type="submission" date="2014-05" db="EMBL/GenBank/DDBJ databases">
        <title>Complete genome sequence of Corynebacterium marinum DSM 44953.</title>
        <authorList>
            <person name="Schaffert L."/>
            <person name="Albersmeier A."/>
            <person name="Kalinowski J."/>
            <person name="Ruckert C."/>
        </authorList>
    </citation>
    <scope>NUCLEOTIDE SEQUENCE [LARGE SCALE GENOMIC DNA]</scope>
    <source>
        <strain evidence="3 4">DSM 44953</strain>
    </source>
</reference>
<protein>
    <recommendedName>
        <fullName evidence="2">DUF222 domain-containing protein</fullName>
    </recommendedName>
</protein>
<dbReference type="HOGENOM" id="CLU_030406_0_0_11"/>
<keyword evidence="4" id="KW-1185">Reference proteome</keyword>
<dbReference type="OrthoDB" id="4398180at2"/>